<dbReference type="OrthoDB" id="536211at2759"/>
<evidence type="ECO:0000256" key="2">
    <source>
        <dbReference type="ARBA" id="ARBA00008721"/>
    </source>
</evidence>
<evidence type="ECO:0000256" key="9">
    <source>
        <dbReference type="ARBA" id="ARBA00023157"/>
    </source>
</evidence>
<dbReference type="PANTHER" id="PTHR47466:SF1">
    <property type="entry name" value="METALLOPROTEASE MEP1 (AFU_ORTHOLOGUE AFUA_1G07730)-RELATED"/>
    <property type="match status" value="1"/>
</dbReference>
<dbReference type="CDD" id="cd04275">
    <property type="entry name" value="ZnMc_pappalysin_like"/>
    <property type="match status" value="1"/>
</dbReference>
<feature type="region of interest" description="Disordered" evidence="10">
    <location>
        <begin position="68"/>
        <end position="123"/>
    </location>
</feature>
<accession>A0A5Q4BPK4</accession>
<dbReference type="Proteomes" id="UP000326340">
    <property type="component" value="Unassembled WGS sequence"/>
</dbReference>
<keyword evidence="8 12" id="KW-0482">Metalloprotease</keyword>
<evidence type="ECO:0000256" key="10">
    <source>
        <dbReference type="SAM" id="MobiDB-lite"/>
    </source>
</evidence>
<evidence type="ECO:0000256" key="3">
    <source>
        <dbReference type="ARBA" id="ARBA00022670"/>
    </source>
</evidence>
<dbReference type="PANTHER" id="PTHR47466">
    <property type="match status" value="1"/>
</dbReference>
<dbReference type="InterPro" id="IPR008754">
    <property type="entry name" value="Peptidase_M43"/>
</dbReference>
<evidence type="ECO:0000256" key="5">
    <source>
        <dbReference type="ARBA" id="ARBA00022729"/>
    </source>
</evidence>
<dbReference type="Pfam" id="PF13673">
    <property type="entry name" value="Acetyltransf_10"/>
    <property type="match status" value="1"/>
</dbReference>
<keyword evidence="9" id="KW-1015">Disulfide bond</keyword>
<keyword evidence="7" id="KW-0862">Zinc</keyword>
<evidence type="ECO:0000256" key="4">
    <source>
        <dbReference type="ARBA" id="ARBA00022723"/>
    </source>
</evidence>
<name>A0A5Q4BPK4_9PEZI</name>
<feature type="compositionally biased region" description="Basic and acidic residues" evidence="10">
    <location>
        <begin position="85"/>
        <end position="100"/>
    </location>
</feature>
<dbReference type="InterPro" id="IPR016181">
    <property type="entry name" value="Acyl_CoA_acyltransferase"/>
</dbReference>
<comment type="caution">
    <text evidence="12">The sequence shown here is derived from an EMBL/GenBank/DDBJ whole genome shotgun (WGS) entry which is preliminary data.</text>
</comment>
<dbReference type="PROSITE" id="PS51186">
    <property type="entry name" value="GNAT"/>
    <property type="match status" value="1"/>
</dbReference>
<dbReference type="GO" id="GO:0008237">
    <property type="term" value="F:metallopeptidase activity"/>
    <property type="evidence" value="ECO:0007669"/>
    <property type="project" value="UniProtKB-KW"/>
</dbReference>
<dbReference type="SUPFAM" id="SSF55486">
    <property type="entry name" value="Metalloproteases ('zincins'), catalytic domain"/>
    <property type="match status" value="1"/>
</dbReference>
<evidence type="ECO:0000256" key="7">
    <source>
        <dbReference type="ARBA" id="ARBA00022833"/>
    </source>
</evidence>
<evidence type="ECO:0000256" key="1">
    <source>
        <dbReference type="ARBA" id="ARBA00003174"/>
    </source>
</evidence>
<keyword evidence="4" id="KW-0479">Metal-binding</keyword>
<evidence type="ECO:0000313" key="13">
    <source>
        <dbReference type="Proteomes" id="UP000326340"/>
    </source>
</evidence>
<dbReference type="CDD" id="cd04301">
    <property type="entry name" value="NAT_SF"/>
    <property type="match status" value="1"/>
</dbReference>
<dbReference type="Gene3D" id="3.40.390.10">
    <property type="entry name" value="Collagenase (Catalytic Domain)"/>
    <property type="match status" value="1"/>
</dbReference>
<feature type="domain" description="N-acetyltransferase" evidence="11">
    <location>
        <begin position="13"/>
        <end position="219"/>
    </location>
</feature>
<keyword evidence="5" id="KW-0732">Signal</keyword>
<protein>
    <submittedName>
        <fullName evidence="12">Extracellular metalloprotease</fullName>
    </submittedName>
</protein>
<gene>
    <name evidence="12" type="ORF">CSHISOI_07084</name>
</gene>
<dbReference type="Gene3D" id="3.40.630.30">
    <property type="match status" value="1"/>
</dbReference>
<evidence type="ECO:0000259" key="11">
    <source>
        <dbReference type="PROSITE" id="PS51186"/>
    </source>
</evidence>
<evidence type="ECO:0000256" key="6">
    <source>
        <dbReference type="ARBA" id="ARBA00022801"/>
    </source>
</evidence>
<organism evidence="12 13">
    <name type="scientific">Colletotrichum shisoi</name>
    <dbReference type="NCBI Taxonomy" id="2078593"/>
    <lineage>
        <taxon>Eukaryota</taxon>
        <taxon>Fungi</taxon>
        <taxon>Dikarya</taxon>
        <taxon>Ascomycota</taxon>
        <taxon>Pezizomycotina</taxon>
        <taxon>Sordariomycetes</taxon>
        <taxon>Hypocreomycetidae</taxon>
        <taxon>Glomerellales</taxon>
        <taxon>Glomerellaceae</taxon>
        <taxon>Colletotrichum</taxon>
        <taxon>Colletotrichum destructivum species complex</taxon>
    </lineage>
</organism>
<dbReference type="SUPFAM" id="SSF55729">
    <property type="entry name" value="Acyl-CoA N-acyltransferases (Nat)"/>
    <property type="match status" value="1"/>
</dbReference>
<evidence type="ECO:0000313" key="12">
    <source>
        <dbReference type="EMBL" id="TQN68364.1"/>
    </source>
</evidence>
<evidence type="ECO:0000256" key="8">
    <source>
        <dbReference type="ARBA" id="ARBA00023049"/>
    </source>
</evidence>
<dbReference type="GO" id="GO:0016747">
    <property type="term" value="F:acyltransferase activity, transferring groups other than amino-acyl groups"/>
    <property type="evidence" value="ECO:0007669"/>
    <property type="project" value="InterPro"/>
</dbReference>
<dbReference type="InterPro" id="IPR000182">
    <property type="entry name" value="GNAT_dom"/>
</dbReference>
<dbReference type="GO" id="GO:0006508">
    <property type="term" value="P:proteolysis"/>
    <property type="evidence" value="ECO:0007669"/>
    <property type="project" value="UniProtKB-KW"/>
</dbReference>
<comment type="function">
    <text evidence="1">Secreted metalloproteinase that allows assimilation of proteinaceous substrates.</text>
</comment>
<keyword evidence="13" id="KW-1185">Reference proteome</keyword>
<dbReference type="InterPro" id="IPR024079">
    <property type="entry name" value="MetalloPept_cat_dom_sf"/>
</dbReference>
<keyword evidence="6" id="KW-0378">Hydrolase</keyword>
<proteinExistence type="inferred from homology"/>
<sequence length="499" mass="54178">MSSQDAKHTPLSISLSPITADDVPALLELHSAAFKTDQFSSLMLLNRDANAHQALMDKSIRLWMSDPAARGQAHQSEKSTPARNPEPETRTDTTAARRQDQVAADTPAERKHQDQSAPRDPARVLGGLMYRDVTSWEDKHLRGKRYVVLQALATEPRYQRRGIATRLIRHGLEEADSQDLPCWIHASPTSYKLYAEAGFQEVGRSSYDLDGWAPGLRDKTSTFAPASNSLGSLLTLVAFEFSNRLRHLRSRKLVMLLSLLVAATAAQASLQQPAAFCGTPEPGDGLASVSRPASVARSSGSGLIAANISVPVYVHAIASNDTGLVSETVLEEQFRVLHDVFGRYGIAMTLAGITRTVNASWSDHAEEVNMKTALRRGGYGALNLYVQELYPTLGRCFYPVASASPGSRDFVLDGCQIDANTVPGGASREGNDRGLMAVHEVGHWFGLAHTFTGGCYGGDQVDDTPAQATSSWDCTVGRDTCPDLPGEDPIYNFMNYQAE</sequence>
<dbReference type="GO" id="GO:0046872">
    <property type="term" value="F:metal ion binding"/>
    <property type="evidence" value="ECO:0007669"/>
    <property type="project" value="UniProtKB-KW"/>
</dbReference>
<dbReference type="AlphaFoldDB" id="A0A5Q4BPK4"/>
<reference evidence="12 13" key="1">
    <citation type="journal article" date="2019" name="Sci. Rep.">
        <title>Colletotrichum shisoi sp. nov., an anthracnose pathogen of Perilla frutescens in Japan: molecular phylogenetic, morphological and genomic evidence.</title>
        <authorList>
            <person name="Gan P."/>
            <person name="Tsushima A."/>
            <person name="Hiroyama R."/>
            <person name="Narusaka M."/>
            <person name="Takano Y."/>
            <person name="Narusaka Y."/>
            <person name="Kawaradani M."/>
            <person name="Damm U."/>
            <person name="Shirasu K."/>
        </authorList>
    </citation>
    <scope>NUCLEOTIDE SEQUENCE [LARGE SCALE GENOMIC DNA]</scope>
    <source>
        <strain evidence="12 13">PG-2018a</strain>
    </source>
</reference>
<keyword evidence="3 12" id="KW-0645">Protease</keyword>
<comment type="similarity">
    <text evidence="2">Belongs to the peptidase M43B family.</text>
</comment>
<dbReference type="Pfam" id="PF05572">
    <property type="entry name" value="Peptidase_M43"/>
    <property type="match status" value="1"/>
</dbReference>
<dbReference type="EMBL" id="PUHP01000715">
    <property type="protein sequence ID" value="TQN68364.1"/>
    <property type="molecule type" value="Genomic_DNA"/>
</dbReference>